<feature type="non-terminal residue" evidence="1">
    <location>
        <position position="293"/>
    </location>
</feature>
<organism evidence="1 2">
    <name type="scientific">Ixodes persulcatus</name>
    <name type="common">Taiga tick</name>
    <dbReference type="NCBI Taxonomy" id="34615"/>
    <lineage>
        <taxon>Eukaryota</taxon>
        <taxon>Metazoa</taxon>
        <taxon>Ecdysozoa</taxon>
        <taxon>Arthropoda</taxon>
        <taxon>Chelicerata</taxon>
        <taxon>Arachnida</taxon>
        <taxon>Acari</taxon>
        <taxon>Parasitiformes</taxon>
        <taxon>Ixodida</taxon>
        <taxon>Ixodoidea</taxon>
        <taxon>Ixodidae</taxon>
        <taxon>Ixodinae</taxon>
        <taxon>Ixodes</taxon>
    </lineage>
</organism>
<reference evidence="1 2" key="1">
    <citation type="journal article" date="2020" name="Cell">
        <title>Large-Scale Comparative Analyses of Tick Genomes Elucidate Their Genetic Diversity and Vector Capacities.</title>
        <authorList>
            <consortium name="Tick Genome and Microbiome Consortium (TIGMIC)"/>
            <person name="Jia N."/>
            <person name="Wang J."/>
            <person name="Shi W."/>
            <person name="Du L."/>
            <person name="Sun Y."/>
            <person name="Zhan W."/>
            <person name="Jiang J.F."/>
            <person name="Wang Q."/>
            <person name="Zhang B."/>
            <person name="Ji P."/>
            <person name="Bell-Sakyi L."/>
            <person name="Cui X.M."/>
            <person name="Yuan T.T."/>
            <person name="Jiang B.G."/>
            <person name="Yang W.F."/>
            <person name="Lam T.T."/>
            <person name="Chang Q.C."/>
            <person name="Ding S.J."/>
            <person name="Wang X.J."/>
            <person name="Zhu J.G."/>
            <person name="Ruan X.D."/>
            <person name="Zhao L."/>
            <person name="Wei J.T."/>
            <person name="Ye R.Z."/>
            <person name="Que T.C."/>
            <person name="Du C.H."/>
            <person name="Zhou Y.H."/>
            <person name="Cheng J.X."/>
            <person name="Dai P.F."/>
            <person name="Guo W.B."/>
            <person name="Han X.H."/>
            <person name="Huang E.J."/>
            <person name="Li L.F."/>
            <person name="Wei W."/>
            <person name="Gao Y.C."/>
            <person name="Liu J.Z."/>
            <person name="Shao H.Z."/>
            <person name="Wang X."/>
            <person name="Wang C.C."/>
            <person name="Yang T.C."/>
            <person name="Huo Q.B."/>
            <person name="Li W."/>
            <person name="Chen H.Y."/>
            <person name="Chen S.E."/>
            <person name="Zhou L.G."/>
            <person name="Ni X.B."/>
            <person name="Tian J.H."/>
            <person name="Sheng Y."/>
            <person name="Liu T."/>
            <person name="Pan Y.S."/>
            <person name="Xia L.Y."/>
            <person name="Li J."/>
            <person name="Zhao F."/>
            <person name="Cao W.C."/>
        </authorList>
    </citation>
    <scope>NUCLEOTIDE SEQUENCE [LARGE SCALE GENOMIC DNA]</scope>
    <source>
        <strain evidence="1">Iper-2018</strain>
    </source>
</reference>
<keyword evidence="2" id="KW-1185">Reference proteome</keyword>
<sequence length="293" mass="32446">DTRSSLAESMAVVMDVVRGFGEYLGGNKSFASPETSLLVNRFTLWDYLVFSGMLCVSASIGIYYAFFGGKNATPDEFLMGSRNLRVAPVALSILASFMSAITLLGTATEMYVYGTQYLLIILSYCFVIPATAYLYMPIFYKLQVTSAYERAQSGSLVEPSRNGYGPNVNPEVANTGRHITHYPLSSMKAQFSKIHQLFLKHNTAVPSSASVERLFSAVALCLEPLFPNVHCLRKILATLRVTTAEAERSFSSLRRLKKYLRASTSNERLLGLSLLNVHRDIEVQAEDVLDILC</sequence>
<protein>
    <submittedName>
        <fullName evidence="1">Uncharacterized protein</fullName>
    </submittedName>
</protein>
<evidence type="ECO:0000313" key="2">
    <source>
        <dbReference type="Proteomes" id="UP000805193"/>
    </source>
</evidence>
<name>A0AC60QND0_IXOPE</name>
<dbReference type="EMBL" id="JABSTQ010006301">
    <property type="protein sequence ID" value="KAG0437534.1"/>
    <property type="molecule type" value="Genomic_DNA"/>
</dbReference>
<evidence type="ECO:0000313" key="1">
    <source>
        <dbReference type="EMBL" id="KAG0437534.1"/>
    </source>
</evidence>
<feature type="non-terminal residue" evidence="1">
    <location>
        <position position="1"/>
    </location>
</feature>
<gene>
    <name evidence="1" type="ORF">HPB47_017395</name>
</gene>
<proteinExistence type="predicted"/>
<dbReference type="Proteomes" id="UP000805193">
    <property type="component" value="Unassembled WGS sequence"/>
</dbReference>
<comment type="caution">
    <text evidence="1">The sequence shown here is derived from an EMBL/GenBank/DDBJ whole genome shotgun (WGS) entry which is preliminary data.</text>
</comment>
<accession>A0AC60QND0</accession>